<feature type="compositionally biased region" description="Basic and acidic residues" evidence="1">
    <location>
        <begin position="141"/>
        <end position="157"/>
    </location>
</feature>
<feature type="region of interest" description="Disordered" evidence="1">
    <location>
        <begin position="69"/>
        <end position="88"/>
    </location>
</feature>
<organism evidence="2 3">
    <name type="scientific">Sporormia fimetaria CBS 119925</name>
    <dbReference type="NCBI Taxonomy" id="1340428"/>
    <lineage>
        <taxon>Eukaryota</taxon>
        <taxon>Fungi</taxon>
        <taxon>Dikarya</taxon>
        <taxon>Ascomycota</taxon>
        <taxon>Pezizomycotina</taxon>
        <taxon>Dothideomycetes</taxon>
        <taxon>Pleosporomycetidae</taxon>
        <taxon>Pleosporales</taxon>
        <taxon>Sporormiaceae</taxon>
        <taxon>Sporormia</taxon>
    </lineage>
</organism>
<protein>
    <submittedName>
        <fullName evidence="2">Uncharacterized protein</fullName>
    </submittedName>
</protein>
<accession>A0A6A6VBY2</accession>
<dbReference type="OrthoDB" id="3763456at2759"/>
<dbReference type="EMBL" id="MU006572">
    <property type="protein sequence ID" value="KAF2747643.1"/>
    <property type="molecule type" value="Genomic_DNA"/>
</dbReference>
<gene>
    <name evidence="2" type="ORF">M011DRAFT_49963</name>
</gene>
<evidence type="ECO:0000313" key="2">
    <source>
        <dbReference type="EMBL" id="KAF2747643.1"/>
    </source>
</evidence>
<reference evidence="2" key="1">
    <citation type="journal article" date="2020" name="Stud. Mycol.">
        <title>101 Dothideomycetes genomes: a test case for predicting lifestyles and emergence of pathogens.</title>
        <authorList>
            <person name="Haridas S."/>
            <person name="Albert R."/>
            <person name="Binder M."/>
            <person name="Bloem J."/>
            <person name="Labutti K."/>
            <person name="Salamov A."/>
            <person name="Andreopoulos B."/>
            <person name="Baker S."/>
            <person name="Barry K."/>
            <person name="Bills G."/>
            <person name="Bluhm B."/>
            <person name="Cannon C."/>
            <person name="Castanera R."/>
            <person name="Culley D."/>
            <person name="Daum C."/>
            <person name="Ezra D."/>
            <person name="Gonzalez J."/>
            <person name="Henrissat B."/>
            <person name="Kuo A."/>
            <person name="Liang C."/>
            <person name="Lipzen A."/>
            <person name="Lutzoni F."/>
            <person name="Magnuson J."/>
            <person name="Mondo S."/>
            <person name="Nolan M."/>
            <person name="Ohm R."/>
            <person name="Pangilinan J."/>
            <person name="Park H.-J."/>
            <person name="Ramirez L."/>
            <person name="Alfaro M."/>
            <person name="Sun H."/>
            <person name="Tritt A."/>
            <person name="Yoshinaga Y."/>
            <person name="Zwiers L.-H."/>
            <person name="Turgeon B."/>
            <person name="Goodwin S."/>
            <person name="Spatafora J."/>
            <person name="Crous P."/>
            <person name="Grigoriev I."/>
        </authorList>
    </citation>
    <scope>NUCLEOTIDE SEQUENCE</scope>
    <source>
        <strain evidence="2">CBS 119925</strain>
    </source>
</reference>
<evidence type="ECO:0000256" key="1">
    <source>
        <dbReference type="SAM" id="MobiDB-lite"/>
    </source>
</evidence>
<dbReference type="Proteomes" id="UP000799440">
    <property type="component" value="Unassembled WGS sequence"/>
</dbReference>
<sequence>MDLRTAAPWDYILKREDNKQPQAYTPYVPRTPSEDLCRRQGNTCTNFQGGCPINTPAYDWDPAIEADLPPRPPAPSIFAPLPPAPPPQELEIAYRVRSSNAQQPAPVNDQPRGDPWPGDVCLSADPEEYEQHNGSVTKSELPQRADEEDVVAKQEKLKSKLDHDGWDFVGGKYGDGTDSDVVNVDESYATEAIVDRVDEEFDVVVVRT</sequence>
<name>A0A6A6VBY2_9PLEO</name>
<proteinExistence type="predicted"/>
<keyword evidence="3" id="KW-1185">Reference proteome</keyword>
<feature type="region of interest" description="Disordered" evidence="1">
    <location>
        <begin position="98"/>
        <end position="157"/>
    </location>
</feature>
<evidence type="ECO:0000313" key="3">
    <source>
        <dbReference type="Proteomes" id="UP000799440"/>
    </source>
</evidence>
<dbReference type="AlphaFoldDB" id="A0A6A6VBY2"/>